<reference evidence="2 3" key="1">
    <citation type="submission" date="2014-11" db="EMBL/GenBank/DDBJ databases">
        <title>Draft Genome Sequences of Paenibacillus polymyxa NRRL B-30509 and Paenibacillus terrae NRRL B-30644, Strains from a Poultry Environment that Produce Tridecaptin A and Paenicidins.</title>
        <authorList>
            <person name="van Belkum M.J."/>
            <person name="Lohans C.T."/>
            <person name="Vederas J.C."/>
        </authorList>
    </citation>
    <scope>NUCLEOTIDE SEQUENCE [LARGE SCALE GENOMIC DNA]</scope>
    <source>
        <strain evidence="2 3">NRRL B-30644</strain>
    </source>
</reference>
<dbReference type="RefSeq" id="WP_044644225.1">
    <property type="nucleotide sequence ID" value="NZ_JTHP01000001.1"/>
</dbReference>
<keyword evidence="3" id="KW-1185">Reference proteome</keyword>
<keyword evidence="1" id="KW-0732">Signal</keyword>
<name>A0A0D7X8V0_9BACL</name>
<gene>
    <name evidence="2" type="ORF">QD47_00290</name>
</gene>
<evidence type="ECO:0000313" key="2">
    <source>
        <dbReference type="EMBL" id="KJD47433.1"/>
    </source>
</evidence>
<accession>A0A0D7X8V0</accession>
<evidence type="ECO:0000313" key="3">
    <source>
        <dbReference type="Proteomes" id="UP000032534"/>
    </source>
</evidence>
<protein>
    <submittedName>
        <fullName evidence="2">Uncharacterized protein</fullName>
    </submittedName>
</protein>
<organism evidence="2 3">
    <name type="scientific">Paenibacillus terrae</name>
    <dbReference type="NCBI Taxonomy" id="159743"/>
    <lineage>
        <taxon>Bacteria</taxon>
        <taxon>Bacillati</taxon>
        <taxon>Bacillota</taxon>
        <taxon>Bacilli</taxon>
        <taxon>Bacillales</taxon>
        <taxon>Paenibacillaceae</taxon>
        <taxon>Paenibacillus</taxon>
    </lineage>
</organism>
<feature type="chain" id="PRO_5002326195" evidence="1">
    <location>
        <begin position="27"/>
        <end position="243"/>
    </location>
</feature>
<dbReference type="EMBL" id="JTHP01000001">
    <property type="protein sequence ID" value="KJD47433.1"/>
    <property type="molecule type" value="Genomic_DNA"/>
</dbReference>
<dbReference type="AlphaFoldDB" id="A0A0D7X8V0"/>
<proteinExistence type="predicted"/>
<sequence length="243" mass="26739">MKKKSIAMFALSVALFSVPVVSVANAEVTNSNIAVSESATSQPEVVKAYITTESGLEEISLNEYQKLLSQEQPQTVTAQVYDSENRISPMADTGLDFVSKRKLIQSLYYPSQLQVDQKTDITDYIKNSSKTTTLTQMVGWSKSFSWSANMTISTKWNDAVTQVLGGGWSTTETHLYNSSLTVKPGYQAKLQFTPIYKVLTGDLVGYNYVGTVLERIKNVTIKSPVKLAGGKVQGVVTVVERRL</sequence>
<dbReference type="PATRIC" id="fig|159743.3.peg.65"/>
<evidence type="ECO:0000256" key="1">
    <source>
        <dbReference type="SAM" id="SignalP"/>
    </source>
</evidence>
<feature type="signal peptide" evidence="1">
    <location>
        <begin position="1"/>
        <end position="26"/>
    </location>
</feature>
<dbReference type="Proteomes" id="UP000032534">
    <property type="component" value="Unassembled WGS sequence"/>
</dbReference>
<comment type="caution">
    <text evidence="2">The sequence shown here is derived from an EMBL/GenBank/DDBJ whole genome shotgun (WGS) entry which is preliminary data.</text>
</comment>
<dbReference type="OrthoDB" id="2656654at2"/>